<keyword evidence="2" id="KW-1185">Reference proteome</keyword>
<reference evidence="1" key="1">
    <citation type="submission" date="2023-04" db="EMBL/GenBank/DDBJ databases">
        <title>Draft Genome sequencing of Naganishia species isolated from polar environments using Oxford Nanopore Technology.</title>
        <authorList>
            <person name="Leo P."/>
            <person name="Venkateswaran K."/>
        </authorList>
    </citation>
    <scope>NUCLEOTIDE SEQUENCE</scope>
    <source>
        <strain evidence="1">DBVPG 5303</strain>
    </source>
</reference>
<evidence type="ECO:0000313" key="1">
    <source>
        <dbReference type="EMBL" id="KAJ9121105.1"/>
    </source>
</evidence>
<organism evidence="1 2">
    <name type="scientific">Naganishia onofrii</name>
    <dbReference type="NCBI Taxonomy" id="1851511"/>
    <lineage>
        <taxon>Eukaryota</taxon>
        <taxon>Fungi</taxon>
        <taxon>Dikarya</taxon>
        <taxon>Basidiomycota</taxon>
        <taxon>Agaricomycotina</taxon>
        <taxon>Tremellomycetes</taxon>
        <taxon>Filobasidiales</taxon>
        <taxon>Filobasidiaceae</taxon>
        <taxon>Naganishia</taxon>
    </lineage>
</organism>
<dbReference type="Proteomes" id="UP001234202">
    <property type="component" value="Unassembled WGS sequence"/>
</dbReference>
<proteinExistence type="predicted"/>
<name>A0ACC2XAQ9_9TREE</name>
<dbReference type="EMBL" id="JASBWV010000019">
    <property type="protein sequence ID" value="KAJ9121105.1"/>
    <property type="molecule type" value="Genomic_DNA"/>
</dbReference>
<accession>A0ACC2XAQ9</accession>
<evidence type="ECO:0000313" key="2">
    <source>
        <dbReference type="Proteomes" id="UP001234202"/>
    </source>
</evidence>
<sequence>MQPTKPRPDPVALAGDPSLNPDATLLVGHVSIVTAHAYTRDKRYLVTVDRDEHVRLNRWPETHVIDKFVWGHKDFVNTITPSEIDTDIIHTAGGDGYILTSRLSTASTVSRLPISEVVKRNQTVRAPLRKMKKRVNGQRQAGVSQQQSTTGAAGEGKGKGVQSLPVRGLPEDVWSQTPDGWGLPEGEGICVGKVQHVGGEDGNLVFFSEGTSAIHSVPAKALLSQETATPDAIKSFETPYPVLDFCHFHAPVETSGTGASPKLLLLALDPGWRYRVDGGGAWFPPKTTVVARRAGKKKAKAEGEKGKEDKVELSAEGQSVQNADKGEQVTGEEVKAEAEAEAEEQAEWTAEQVEEMSRDVFMVLQVADDGSFTDVTSTHREFVQGVQNALQRADPNVATQLPAYGNLAFLPKWASPEGDDDADPLSYTPESIEQLQAKAASQKKGANAKRQIGRLKAQGIAVEVPRTEEQKGRRADANRERKKRKMEQKMGAGAVDKAGEGKGVAVIQPESVEHAVQSMDVDTPAADV</sequence>
<gene>
    <name evidence="1" type="ORF">QFC24_005086</name>
</gene>
<protein>
    <submittedName>
        <fullName evidence="1">Uncharacterized protein</fullName>
    </submittedName>
</protein>
<comment type="caution">
    <text evidence="1">The sequence shown here is derived from an EMBL/GenBank/DDBJ whole genome shotgun (WGS) entry which is preliminary data.</text>
</comment>